<keyword evidence="8" id="KW-1185">Reference proteome</keyword>
<name>A0A9X1DAU3_9SPHN</name>
<comment type="caution">
    <text evidence="7">The sequence shown here is derived from an EMBL/GenBank/DDBJ whole genome shotgun (WGS) entry which is preliminary data.</text>
</comment>
<keyword evidence="3 7" id="KW-0223">Dioxygenase</keyword>
<evidence type="ECO:0000256" key="1">
    <source>
        <dbReference type="ARBA" id="ARBA00005896"/>
    </source>
</evidence>
<proteinExistence type="inferred from homology"/>
<dbReference type="Gene3D" id="3.60.130.10">
    <property type="entry name" value="Clavaminate synthase-like"/>
    <property type="match status" value="1"/>
</dbReference>
<comment type="similarity">
    <text evidence="1">Belongs to the TfdA dioxygenase family.</text>
</comment>
<dbReference type="InterPro" id="IPR003819">
    <property type="entry name" value="TauD/TfdA-like"/>
</dbReference>
<evidence type="ECO:0000259" key="6">
    <source>
        <dbReference type="Pfam" id="PF02668"/>
    </source>
</evidence>
<dbReference type="InterPro" id="IPR051178">
    <property type="entry name" value="TfdA_dioxygenase"/>
</dbReference>
<feature type="domain" description="TauD/TfdA-like" evidence="6">
    <location>
        <begin position="3"/>
        <end position="277"/>
    </location>
</feature>
<dbReference type="Proteomes" id="UP001138757">
    <property type="component" value="Unassembled WGS sequence"/>
</dbReference>
<evidence type="ECO:0000256" key="5">
    <source>
        <dbReference type="ARBA" id="ARBA00023004"/>
    </source>
</evidence>
<dbReference type="PANTHER" id="PTHR43779:SF3">
    <property type="entry name" value="(3R)-3-[(CARBOXYMETHYL)AMINO]FATTY ACID OXYGENASE_DECARBOXYLASE"/>
    <property type="match status" value="1"/>
</dbReference>
<dbReference type="RefSeq" id="WP_214622397.1">
    <property type="nucleotide sequence ID" value="NZ_JAHGAW010000004.1"/>
</dbReference>
<keyword evidence="2" id="KW-0479">Metal-binding</keyword>
<dbReference type="EMBL" id="JAHGAW010000004">
    <property type="protein sequence ID" value="MBT2186640.1"/>
    <property type="molecule type" value="Genomic_DNA"/>
</dbReference>
<keyword evidence="4" id="KW-0560">Oxidoreductase</keyword>
<evidence type="ECO:0000313" key="7">
    <source>
        <dbReference type="EMBL" id="MBT2186640.1"/>
    </source>
</evidence>
<reference evidence="7" key="1">
    <citation type="submission" date="2021-05" db="EMBL/GenBank/DDBJ databases">
        <title>Genome of Sphingobium sp. strain.</title>
        <authorList>
            <person name="Fan R."/>
        </authorList>
    </citation>
    <scope>NUCLEOTIDE SEQUENCE</scope>
    <source>
        <strain evidence="7">H33</strain>
    </source>
</reference>
<dbReference type="PANTHER" id="PTHR43779">
    <property type="entry name" value="DIOXYGENASE RV0097-RELATED"/>
    <property type="match status" value="1"/>
</dbReference>
<sequence length="308" mass="34855">MQVNKLHPIFAAEIVGADLTQPASQELIDLVEATMREFGVTCIRGPVISDEQHLAFARAFGPLELPGPFDPNTPRRMAYGLYDASNLDVNGEIIERESLRAKFSKGNELFHADSSFNDMPSKWSMLRGVIVPPERGDTHFVDLRWVYEELPQAMKDRIEGLVAEHSFLASRIKGGVDPQEVERLKTQWPGAKHPLVRISPSGHKCLFVGSHAYRIEGMDDAEGTALLAELLDFASQERFIYAHKWREGDILIWDNRCMLHRGTEFDYERYKRDLRRANINESGEERSAIIALLPVDQAEADARAKQQA</sequence>
<organism evidence="7 8">
    <name type="scientific">Sphingobium nicotianae</name>
    <dbReference type="NCBI Taxonomy" id="2782607"/>
    <lineage>
        <taxon>Bacteria</taxon>
        <taxon>Pseudomonadati</taxon>
        <taxon>Pseudomonadota</taxon>
        <taxon>Alphaproteobacteria</taxon>
        <taxon>Sphingomonadales</taxon>
        <taxon>Sphingomonadaceae</taxon>
        <taxon>Sphingobium</taxon>
    </lineage>
</organism>
<evidence type="ECO:0000256" key="4">
    <source>
        <dbReference type="ARBA" id="ARBA00023002"/>
    </source>
</evidence>
<protein>
    <submittedName>
        <fullName evidence="7">TauD/TfdA family dioxygenase</fullName>
    </submittedName>
</protein>
<dbReference type="GO" id="GO:0046872">
    <property type="term" value="F:metal ion binding"/>
    <property type="evidence" value="ECO:0007669"/>
    <property type="project" value="UniProtKB-KW"/>
</dbReference>
<dbReference type="GO" id="GO:0016706">
    <property type="term" value="F:2-oxoglutarate-dependent dioxygenase activity"/>
    <property type="evidence" value="ECO:0007669"/>
    <property type="project" value="UniProtKB-ARBA"/>
</dbReference>
<evidence type="ECO:0000256" key="2">
    <source>
        <dbReference type="ARBA" id="ARBA00022723"/>
    </source>
</evidence>
<gene>
    <name evidence="7" type="ORF">KK488_06725</name>
</gene>
<dbReference type="Pfam" id="PF02668">
    <property type="entry name" value="TauD"/>
    <property type="match status" value="1"/>
</dbReference>
<dbReference type="AlphaFoldDB" id="A0A9X1DAU3"/>
<accession>A0A9X1DAU3</accession>
<evidence type="ECO:0000313" key="8">
    <source>
        <dbReference type="Proteomes" id="UP001138757"/>
    </source>
</evidence>
<dbReference type="SUPFAM" id="SSF51197">
    <property type="entry name" value="Clavaminate synthase-like"/>
    <property type="match status" value="1"/>
</dbReference>
<evidence type="ECO:0000256" key="3">
    <source>
        <dbReference type="ARBA" id="ARBA00022964"/>
    </source>
</evidence>
<dbReference type="InterPro" id="IPR042098">
    <property type="entry name" value="TauD-like_sf"/>
</dbReference>
<keyword evidence="5" id="KW-0408">Iron</keyword>